<protein>
    <recommendedName>
        <fullName evidence="3">WbqC-like protein</fullName>
    </recommendedName>
</protein>
<dbReference type="RefSeq" id="WP_009581276.1">
    <property type="nucleotide sequence ID" value="NZ_AMZN01000055.1"/>
</dbReference>
<keyword evidence="2" id="KW-1185">Reference proteome</keyword>
<sequence>MKTPLLDLHYLPSLEYFSCILKYDQILIEREEHFIKQTYRNRCHILGANGVERLSIPVTGGNKKIKVKDIKIDYKQKWLNVHWRAIMSAYGRAPFYEFFADYLEGEFQKREKYLFDFNYRLLTTCLKLLQINPDIIFTEKFDNHPESHIIDLRSVIHPKKSYTQNPFYRPLPYQQVFGKGFVANLSILDLLFCEGPNAASRLRESVNI</sequence>
<evidence type="ECO:0000313" key="2">
    <source>
        <dbReference type="Proteomes" id="UP000011135"/>
    </source>
</evidence>
<dbReference type="Pfam" id="PF08889">
    <property type="entry name" value="WbqC"/>
    <property type="match status" value="2"/>
</dbReference>
<dbReference type="PATRIC" id="fig|1237149.3.peg.3630"/>
<dbReference type="EMBL" id="AMZN01000055">
    <property type="protein sequence ID" value="ELR70184.1"/>
    <property type="molecule type" value="Genomic_DNA"/>
</dbReference>
<dbReference type="InterPro" id="IPR014985">
    <property type="entry name" value="WbqC"/>
</dbReference>
<accession>L8JRS8</accession>
<dbReference type="Proteomes" id="UP000011135">
    <property type="component" value="Unassembled WGS sequence"/>
</dbReference>
<dbReference type="OrthoDB" id="1523452at2"/>
<dbReference type="eggNOG" id="COG0224">
    <property type="taxonomic scope" value="Bacteria"/>
</dbReference>
<name>L8JRS8_9BACT</name>
<evidence type="ECO:0000313" key="1">
    <source>
        <dbReference type="EMBL" id="ELR70184.1"/>
    </source>
</evidence>
<dbReference type="STRING" id="1237149.C900_03869"/>
<organism evidence="1 2">
    <name type="scientific">Fulvivirga imtechensis AK7</name>
    <dbReference type="NCBI Taxonomy" id="1237149"/>
    <lineage>
        <taxon>Bacteria</taxon>
        <taxon>Pseudomonadati</taxon>
        <taxon>Bacteroidota</taxon>
        <taxon>Cytophagia</taxon>
        <taxon>Cytophagales</taxon>
        <taxon>Fulvivirgaceae</taxon>
        <taxon>Fulvivirga</taxon>
    </lineage>
</organism>
<proteinExistence type="predicted"/>
<reference evidence="1 2" key="1">
    <citation type="submission" date="2012-12" db="EMBL/GenBank/DDBJ databases">
        <title>Genome assembly of Fulvivirga imtechensis AK7.</title>
        <authorList>
            <person name="Nupur N."/>
            <person name="Khatri I."/>
            <person name="Kumar R."/>
            <person name="Subramanian S."/>
            <person name="Pinnaka A."/>
        </authorList>
    </citation>
    <scope>NUCLEOTIDE SEQUENCE [LARGE SCALE GENOMIC DNA]</scope>
    <source>
        <strain evidence="1 2">AK7</strain>
    </source>
</reference>
<comment type="caution">
    <text evidence="1">The sequence shown here is derived from an EMBL/GenBank/DDBJ whole genome shotgun (WGS) entry which is preliminary data.</text>
</comment>
<evidence type="ECO:0008006" key="3">
    <source>
        <dbReference type="Google" id="ProtNLM"/>
    </source>
</evidence>
<gene>
    <name evidence="1" type="ORF">C900_03869</name>
</gene>
<dbReference type="AlphaFoldDB" id="L8JRS8"/>